<keyword evidence="3" id="KW-1185">Reference proteome</keyword>
<dbReference type="AlphaFoldDB" id="A0A1I4NPI6"/>
<dbReference type="EMBL" id="FOUI01000001">
    <property type="protein sequence ID" value="SFM17227.1"/>
    <property type="molecule type" value="Genomic_DNA"/>
</dbReference>
<name>A0A1I4NPI6_9GAMM</name>
<reference evidence="3" key="1">
    <citation type="submission" date="2016-10" db="EMBL/GenBank/DDBJ databases">
        <authorList>
            <person name="Varghese N."/>
            <person name="Submissions S."/>
        </authorList>
    </citation>
    <scope>NUCLEOTIDE SEQUENCE [LARGE SCALE GENOMIC DNA]</scope>
    <source>
        <strain evidence="3">DSM 24213</strain>
    </source>
</reference>
<dbReference type="Proteomes" id="UP000243629">
    <property type="component" value="Unassembled WGS sequence"/>
</dbReference>
<protein>
    <recommendedName>
        <fullName evidence="4">LexA-binding, inner membrane-associated hydrolase</fullName>
    </recommendedName>
</protein>
<evidence type="ECO:0008006" key="4">
    <source>
        <dbReference type="Google" id="ProtNLM"/>
    </source>
</evidence>
<evidence type="ECO:0000313" key="3">
    <source>
        <dbReference type="Proteomes" id="UP000243629"/>
    </source>
</evidence>
<keyword evidence="1" id="KW-1133">Transmembrane helix</keyword>
<evidence type="ECO:0000313" key="2">
    <source>
        <dbReference type="EMBL" id="SFM17227.1"/>
    </source>
</evidence>
<gene>
    <name evidence="2" type="ORF">SAMN05216217_101453</name>
</gene>
<dbReference type="InterPro" id="IPR046125">
    <property type="entry name" value="DUF6122"/>
</dbReference>
<organism evidence="2 3">
    <name type="scientific">Halopseudomonas yangmingensis</name>
    <dbReference type="NCBI Taxonomy" id="1720063"/>
    <lineage>
        <taxon>Bacteria</taxon>
        <taxon>Pseudomonadati</taxon>
        <taxon>Pseudomonadota</taxon>
        <taxon>Gammaproteobacteria</taxon>
        <taxon>Pseudomonadales</taxon>
        <taxon>Pseudomonadaceae</taxon>
        <taxon>Halopseudomonas</taxon>
    </lineage>
</organism>
<dbReference type="Pfam" id="PF19617">
    <property type="entry name" value="DUF6122"/>
    <property type="match status" value="1"/>
</dbReference>
<proteinExistence type="predicted"/>
<feature type="transmembrane region" description="Helical" evidence="1">
    <location>
        <begin position="6"/>
        <end position="25"/>
    </location>
</feature>
<keyword evidence="1" id="KW-0472">Membrane</keyword>
<feature type="transmembrane region" description="Helical" evidence="1">
    <location>
        <begin position="69"/>
        <end position="96"/>
    </location>
</feature>
<accession>A0A1I4NPI6</accession>
<dbReference type="RefSeq" id="WP_245748086.1">
    <property type="nucleotide sequence ID" value="NZ_FOUI01000001.1"/>
</dbReference>
<sequence length="110" mass="12356">MLSLAGGVHMALHLLLPLVVALLFFRPVWQRAWVIMLLTMLVDLDHLLADPIFDPNRCSIGFHPLHSYPAIAVYALALLWPVTRIVALGLLIHMLVDASDCWRMAGFVLF</sequence>
<evidence type="ECO:0000256" key="1">
    <source>
        <dbReference type="SAM" id="Phobius"/>
    </source>
</evidence>
<keyword evidence="1" id="KW-0812">Transmembrane</keyword>
<dbReference type="STRING" id="1720063.SAMN05216217_101453"/>